<evidence type="ECO:0000259" key="3">
    <source>
        <dbReference type="Pfam" id="PF16042"/>
    </source>
</evidence>
<protein>
    <recommendedName>
        <fullName evidence="3">DUF4794 domain-containing protein</fullName>
    </recommendedName>
</protein>
<evidence type="ECO:0000313" key="5">
    <source>
        <dbReference type="Proteomes" id="UP001497472"/>
    </source>
</evidence>
<comment type="caution">
    <text evidence="4">The sequence shown here is derived from an EMBL/GenBank/DDBJ whole genome shotgun (WGS) entry which is preliminary data.</text>
</comment>
<feature type="domain" description="DUF4794" evidence="3">
    <location>
        <begin position="81"/>
        <end position="115"/>
    </location>
</feature>
<dbReference type="AlphaFoldDB" id="A0AAV1K3Z8"/>
<name>A0AAV1K3Z8_9NEOP</name>
<evidence type="ECO:0000256" key="1">
    <source>
        <dbReference type="SAM" id="MobiDB-lite"/>
    </source>
</evidence>
<feature type="domain" description="DUF4794" evidence="3">
    <location>
        <begin position="49"/>
        <end position="80"/>
    </location>
</feature>
<keyword evidence="2" id="KW-0732">Signal</keyword>
<feature type="chain" id="PRO_5043998928" description="DUF4794 domain-containing protein" evidence="2">
    <location>
        <begin position="16"/>
        <end position="215"/>
    </location>
</feature>
<feature type="compositionally biased region" description="Low complexity" evidence="1">
    <location>
        <begin position="69"/>
        <end position="78"/>
    </location>
</feature>
<feature type="domain" description="DUF4794" evidence="3">
    <location>
        <begin position="116"/>
        <end position="156"/>
    </location>
</feature>
<keyword evidence="5" id="KW-1185">Reference proteome</keyword>
<evidence type="ECO:0000313" key="4">
    <source>
        <dbReference type="EMBL" id="CAK1555092.1"/>
    </source>
</evidence>
<feature type="compositionally biased region" description="Polar residues" evidence="1">
    <location>
        <begin position="96"/>
        <end position="106"/>
    </location>
</feature>
<dbReference type="Proteomes" id="UP001497472">
    <property type="component" value="Unassembled WGS sequence"/>
</dbReference>
<dbReference type="Pfam" id="PF16042">
    <property type="entry name" value="DUF4794"/>
    <property type="match status" value="3"/>
</dbReference>
<dbReference type="EMBL" id="CAVLEF010000280">
    <property type="protein sequence ID" value="CAK1555092.1"/>
    <property type="molecule type" value="Genomic_DNA"/>
</dbReference>
<feature type="compositionally biased region" description="Low complexity" evidence="1">
    <location>
        <begin position="34"/>
        <end position="48"/>
    </location>
</feature>
<sequence length="215" mass="23636">MKCVIVLCLIGSALAELPRLRSARFRFQRQELAPTTTDSPTESTTDTTGPYPPSGWKPSGEPFTLPDQTDATPTDTYGPPGPYPPSGWKPAGQAFTLPQEQTTSTPDDAYDPPATSAPYPPSGWKPDRAFILPQETSTPDNSYGPPENTYGPPEANTEKLDGPLDVQRSIGTYYVLLPNGQLQRVEFLTENEIQNMKYTARLELRDRAPLYVFGP</sequence>
<organism evidence="4 5">
    <name type="scientific">Leptosia nina</name>
    <dbReference type="NCBI Taxonomy" id="320188"/>
    <lineage>
        <taxon>Eukaryota</taxon>
        <taxon>Metazoa</taxon>
        <taxon>Ecdysozoa</taxon>
        <taxon>Arthropoda</taxon>
        <taxon>Hexapoda</taxon>
        <taxon>Insecta</taxon>
        <taxon>Pterygota</taxon>
        <taxon>Neoptera</taxon>
        <taxon>Endopterygota</taxon>
        <taxon>Lepidoptera</taxon>
        <taxon>Glossata</taxon>
        <taxon>Ditrysia</taxon>
        <taxon>Papilionoidea</taxon>
        <taxon>Pieridae</taxon>
        <taxon>Pierinae</taxon>
        <taxon>Leptosia</taxon>
    </lineage>
</organism>
<reference evidence="4 5" key="1">
    <citation type="submission" date="2023-11" db="EMBL/GenBank/DDBJ databases">
        <authorList>
            <person name="Okamura Y."/>
        </authorList>
    </citation>
    <scope>NUCLEOTIDE SEQUENCE [LARGE SCALE GENOMIC DNA]</scope>
</reference>
<accession>A0AAV1K3Z8</accession>
<feature type="region of interest" description="Disordered" evidence="1">
    <location>
        <begin position="31"/>
        <end position="158"/>
    </location>
</feature>
<gene>
    <name evidence="4" type="ORF">LNINA_LOCUS13930</name>
</gene>
<evidence type="ECO:0000256" key="2">
    <source>
        <dbReference type="SAM" id="SignalP"/>
    </source>
</evidence>
<feature type="signal peptide" evidence="2">
    <location>
        <begin position="1"/>
        <end position="15"/>
    </location>
</feature>
<dbReference type="InterPro" id="IPR032011">
    <property type="entry name" value="DUF4794"/>
</dbReference>
<proteinExistence type="predicted"/>